<gene>
    <name evidence="7" type="ORF">F3Y22_tig00110384pilonHSYRG00062</name>
</gene>
<sequence length="254" mass="30096">MDIKATQAIIAKCSESMWKLTYFTTVETWVLKITYYESWLGDEKGYFRGWPNQELKLYKCSHALFQAFHKPFLHVPMWVLHLQHRCTPYLGDSKEGFCSDDVSSCNYCYPDWISKHEEDYNWLVYSFFRIGSIVLALHDASDVFLEAAKIFKYSGRELCASVCFGLFAISWLVLRLIIFPFWVIKSSSIDLMEFLRPSDPYPKFLYYFLNTMLLMLLVFHVYWWVLICSMIIRQWQNRGKLGEDIRSDSEDEGD</sequence>
<dbReference type="GO" id="GO:0046513">
    <property type="term" value="P:ceramide biosynthetic process"/>
    <property type="evidence" value="ECO:0007669"/>
    <property type="project" value="InterPro"/>
</dbReference>
<dbReference type="Pfam" id="PF03798">
    <property type="entry name" value="TRAM_LAG1_CLN8"/>
    <property type="match status" value="1"/>
</dbReference>
<keyword evidence="2 5" id="KW-0812">Transmembrane</keyword>
<dbReference type="Proteomes" id="UP000436088">
    <property type="component" value="Unassembled WGS sequence"/>
</dbReference>
<dbReference type="EMBL" id="VEPZ02000964">
    <property type="protein sequence ID" value="KAE8707240.1"/>
    <property type="molecule type" value="Genomic_DNA"/>
</dbReference>
<comment type="subcellular location">
    <subcellularLocation>
        <location evidence="1">Endoplasmic reticulum membrane</location>
        <topology evidence="1">Multi-pass membrane protein</topology>
    </subcellularLocation>
</comment>
<dbReference type="PANTHER" id="PTHR12560:SF0">
    <property type="entry name" value="LD18904P"/>
    <property type="match status" value="1"/>
</dbReference>
<name>A0A6A3ARE3_HIBSY</name>
<dbReference type="InterPro" id="IPR006634">
    <property type="entry name" value="TLC-dom"/>
</dbReference>
<keyword evidence="4 5" id="KW-0472">Membrane</keyword>
<evidence type="ECO:0000313" key="8">
    <source>
        <dbReference type="Proteomes" id="UP000436088"/>
    </source>
</evidence>
<accession>A0A6A3ARE3</accession>
<evidence type="ECO:0000256" key="2">
    <source>
        <dbReference type="ARBA" id="ARBA00022692"/>
    </source>
</evidence>
<keyword evidence="3 5" id="KW-1133">Transmembrane helix</keyword>
<dbReference type="PIRSF" id="PIRSF005225">
    <property type="entry name" value="LAG1_LAC1"/>
    <property type="match status" value="1"/>
</dbReference>
<organism evidence="7 8">
    <name type="scientific">Hibiscus syriacus</name>
    <name type="common">Rose of Sharon</name>
    <dbReference type="NCBI Taxonomy" id="106335"/>
    <lineage>
        <taxon>Eukaryota</taxon>
        <taxon>Viridiplantae</taxon>
        <taxon>Streptophyta</taxon>
        <taxon>Embryophyta</taxon>
        <taxon>Tracheophyta</taxon>
        <taxon>Spermatophyta</taxon>
        <taxon>Magnoliopsida</taxon>
        <taxon>eudicotyledons</taxon>
        <taxon>Gunneridae</taxon>
        <taxon>Pentapetalae</taxon>
        <taxon>rosids</taxon>
        <taxon>malvids</taxon>
        <taxon>Malvales</taxon>
        <taxon>Malvaceae</taxon>
        <taxon>Malvoideae</taxon>
        <taxon>Hibiscus</taxon>
    </lineage>
</organism>
<protein>
    <submittedName>
        <fullName evidence="7">ERF109 protein</fullName>
    </submittedName>
</protein>
<evidence type="ECO:0000256" key="4">
    <source>
        <dbReference type="ARBA" id="ARBA00023136"/>
    </source>
</evidence>
<dbReference type="PANTHER" id="PTHR12560">
    <property type="entry name" value="LONGEVITY ASSURANCE FACTOR 1 LAG1"/>
    <property type="match status" value="1"/>
</dbReference>
<dbReference type="AlphaFoldDB" id="A0A6A3ARE3"/>
<dbReference type="InterPro" id="IPR016439">
    <property type="entry name" value="Lag1/Lac1-like"/>
</dbReference>
<evidence type="ECO:0000256" key="3">
    <source>
        <dbReference type="ARBA" id="ARBA00022989"/>
    </source>
</evidence>
<feature type="transmembrane region" description="Helical" evidence="5">
    <location>
        <begin position="204"/>
        <end position="232"/>
    </location>
</feature>
<dbReference type="SMART" id="SM00724">
    <property type="entry name" value="TLC"/>
    <property type="match status" value="1"/>
</dbReference>
<evidence type="ECO:0000256" key="5">
    <source>
        <dbReference type="SAM" id="Phobius"/>
    </source>
</evidence>
<evidence type="ECO:0000313" key="7">
    <source>
        <dbReference type="EMBL" id="KAE8707240.1"/>
    </source>
</evidence>
<feature type="transmembrane region" description="Helical" evidence="5">
    <location>
        <begin position="158"/>
        <end position="184"/>
    </location>
</feature>
<comment type="caution">
    <text evidence="7">The sequence shown here is derived from an EMBL/GenBank/DDBJ whole genome shotgun (WGS) entry which is preliminary data.</text>
</comment>
<dbReference type="GO" id="GO:0005789">
    <property type="term" value="C:endoplasmic reticulum membrane"/>
    <property type="evidence" value="ECO:0007669"/>
    <property type="project" value="UniProtKB-SubCell"/>
</dbReference>
<keyword evidence="8" id="KW-1185">Reference proteome</keyword>
<dbReference type="GO" id="GO:0050291">
    <property type="term" value="F:sphingosine N-acyltransferase activity"/>
    <property type="evidence" value="ECO:0007669"/>
    <property type="project" value="InterPro"/>
</dbReference>
<evidence type="ECO:0000256" key="1">
    <source>
        <dbReference type="ARBA" id="ARBA00004477"/>
    </source>
</evidence>
<evidence type="ECO:0000259" key="6">
    <source>
        <dbReference type="SMART" id="SM00724"/>
    </source>
</evidence>
<proteinExistence type="predicted"/>
<feature type="domain" description="TLC" evidence="6">
    <location>
        <begin position="11"/>
        <end position="236"/>
    </location>
</feature>
<reference evidence="7" key="1">
    <citation type="submission" date="2019-09" db="EMBL/GenBank/DDBJ databases">
        <title>Draft genome information of white flower Hibiscus syriacus.</title>
        <authorList>
            <person name="Kim Y.-M."/>
        </authorList>
    </citation>
    <scope>NUCLEOTIDE SEQUENCE [LARGE SCALE GENOMIC DNA]</scope>
    <source>
        <strain evidence="7">YM2019G1</strain>
    </source>
</reference>